<evidence type="ECO:0000313" key="8">
    <source>
        <dbReference type="Proteomes" id="UP000235220"/>
    </source>
</evidence>
<organism evidence="8 9">
    <name type="scientific">Juglans regia</name>
    <name type="common">English walnut</name>
    <dbReference type="NCBI Taxonomy" id="51240"/>
    <lineage>
        <taxon>Eukaryota</taxon>
        <taxon>Viridiplantae</taxon>
        <taxon>Streptophyta</taxon>
        <taxon>Embryophyta</taxon>
        <taxon>Tracheophyta</taxon>
        <taxon>Spermatophyta</taxon>
        <taxon>Magnoliopsida</taxon>
        <taxon>eudicotyledons</taxon>
        <taxon>Gunneridae</taxon>
        <taxon>Pentapetalae</taxon>
        <taxon>rosids</taxon>
        <taxon>fabids</taxon>
        <taxon>Fagales</taxon>
        <taxon>Juglandaceae</taxon>
        <taxon>Juglans</taxon>
    </lineage>
</organism>
<dbReference type="GO" id="GO:0005634">
    <property type="term" value="C:nucleus"/>
    <property type="evidence" value="ECO:0000318"/>
    <property type="project" value="GO_Central"/>
</dbReference>
<evidence type="ECO:0000256" key="2">
    <source>
        <dbReference type="ARBA" id="ARBA00022473"/>
    </source>
</evidence>
<evidence type="ECO:0000313" key="9">
    <source>
        <dbReference type="RefSeq" id="XP_018821493.1"/>
    </source>
</evidence>
<dbReference type="PANTHER" id="PTHR31496">
    <property type="entry name" value="TRANSCRIPTION FACTOR KAN2-RELATED"/>
    <property type="match status" value="1"/>
</dbReference>
<dbReference type="Pfam" id="PF00249">
    <property type="entry name" value="Myb_DNA-binding"/>
    <property type="match status" value="1"/>
</dbReference>
<evidence type="ECO:0000256" key="4">
    <source>
        <dbReference type="ARBA" id="ARBA00023015"/>
    </source>
</evidence>
<dbReference type="InterPro" id="IPR006447">
    <property type="entry name" value="Myb_dom_plants"/>
</dbReference>
<reference evidence="9" key="1">
    <citation type="submission" date="2025-08" db="UniProtKB">
        <authorList>
            <consortium name="RefSeq"/>
        </authorList>
    </citation>
    <scope>IDENTIFICATION</scope>
    <source>
        <tissue evidence="9">Leaves</tissue>
    </source>
</reference>
<comment type="subcellular location">
    <subcellularLocation>
        <location evidence="1">Nucleus</location>
    </subcellularLocation>
</comment>
<evidence type="ECO:0000256" key="7">
    <source>
        <dbReference type="SAM" id="MobiDB-lite"/>
    </source>
</evidence>
<feature type="region of interest" description="Disordered" evidence="7">
    <location>
        <begin position="60"/>
        <end position="81"/>
    </location>
</feature>
<dbReference type="GO" id="GO:0000976">
    <property type="term" value="F:transcription cis-regulatory region binding"/>
    <property type="evidence" value="ECO:0000318"/>
    <property type="project" value="GO_Central"/>
</dbReference>
<dbReference type="InterPro" id="IPR044847">
    <property type="entry name" value="KAN_fam"/>
</dbReference>
<keyword evidence="6" id="KW-0539">Nucleus</keyword>
<proteinExistence type="predicted"/>
<dbReference type="Gramene" id="Jr15_05920_p1">
    <property type="protein sequence ID" value="cds.Jr15_05920_p1"/>
    <property type="gene ID" value="Jr15_05920"/>
</dbReference>
<keyword evidence="2" id="KW-0217">Developmental protein</keyword>
<keyword evidence="4" id="KW-0805">Transcription regulation</keyword>
<dbReference type="GO" id="GO:0010158">
    <property type="term" value="P:abaxial cell fate specification"/>
    <property type="evidence" value="ECO:0007669"/>
    <property type="project" value="InterPro"/>
</dbReference>
<feature type="compositionally biased region" description="Low complexity" evidence="7">
    <location>
        <begin position="60"/>
        <end position="74"/>
    </location>
</feature>
<dbReference type="Proteomes" id="UP000235220">
    <property type="component" value="Chromosome 15"/>
</dbReference>
<keyword evidence="5" id="KW-0804">Transcription</keyword>
<evidence type="ECO:0000256" key="5">
    <source>
        <dbReference type="ARBA" id="ARBA00023163"/>
    </source>
</evidence>
<keyword evidence="8" id="KW-1185">Reference proteome</keyword>
<dbReference type="FunCoup" id="A0A2I4EQ27">
    <property type="interactions" value="429"/>
</dbReference>
<dbReference type="GO" id="GO:0006355">
    <property type="term" value="P:regulation of DNA-templated transcription"/>
    <property type="evidence" value="ECO:0000318"/>
    <property type="project" value="GO_Central"/>
</dbReference>
<dbReference type="SUPFAM" id="SSF46689">
    <property type="entry name" value="Homeodomain-like"/>
    <property type="match status" value="1"/>
</dbReference>
<evidence type="ECO:0000256" key="6">
    <source>
        <dbReference type="ARBA" id="ARBA00023242"/>
    </source>
</evidence>
<evidence type="ECO:0000256" key="1">
    <source>
        <dbReference type="ARBA" id="ARBA00004123"/>
    </source>
</evidence>
<gene>
    <name evidence="9" type="primary">LOC108991618</name>
</gene>
<dbReference type="RefSeq" id="XP_018821493.1">
    <property type="nucleotide sequence ID" value="XM_018965948.2"/>
</dbReference>
<keyword evidence="3" id="KW-0221">Differentiation</keyword>
<sequence length="371" mass="41598">MFICSKPTIMIPPSPSLPDLSLQISPPLISDFEAKKEVVIISCDDGLGVVLARNKAALYSDRSSTTTDSGSSESDLSHENGFLLHPDHQQIMIRTTYNNNNNLRLSEAPMLSLGLKMADHLSTPPLAKVLPRNHHHHRHHKHNHQPQIYGREFKRNNARLTGGTVKRSVRAPRMRWTTTLHAHFVHAVELLGGHERATPKSVLELMNVKDLTLAHVKSHLQMYRTVKSTDKGSGQERTHAVLNPRSGLDLPSPHHHHNANILTLLQKSQRMETSCGSSSRSSHHALAYFHDFEGNDAKVLDGHDYINADSSLKEMMNCRLDDHSSNNISPLNTNLPNLEFTLGRPNWQMDSKNLIPDLKCHNTTIMSTFTS</sequence>
<dbReference type="KEGG" id="jre:108991618"/>
<evidence type="ECO:0000256" key="3">
    <source>
        <dbReference type="ARBA" id="ARBA00022782"/>
    </source>
</evidence>
<accession>A0A2I4EQ27</accession>
<dbReference type="PANTHER" id="PTHR31496:SF25">
    <property type="entry name" value="TRANSCRIPTION FACTOR KAN3-RELATED"/>
    <property type="match status" value="1"/>
</dbReference>
<dbReference type="InterPro" id="IPR009057">
    <property type="entry name" value="Homeodomain-like_sf"/>
</dbReference>
<dbReference type="GeneID" id="108991618"/>
<dbReference type="FunFam" id="1.10.10.60:FF:000002">
    <property type="entry name" value="Myb family transcription factor"/>
    <property type="match status" value="1"/>
</dbReference>
<name>A0A2I4EQ27_JUGRE</name>
<dbReference type="NCBIfam" id="TIGR01557">
    <property type="entry name" value="myb_SHAQKYF"/>
    <property type="match status" value="1"/>
</dbReference>
<dbReference type="Gene3D" id="1.10.10.60">
    <property type="entry name" value="Homeodomain-like"/>
    <property type="match status" value="1"/>
</dbReference>
<dbReference type="InterPro" id="IPR001005">
    <property type="entry name" value="SANT/Myb"/>
</dbReference>
<dbReference type="OrthoDB" id="551907at2759"/>
<dbReference type="AlphaFoldDB" id="A0A2I4EQ27"/>
<protein>
    <submittedName>
        <fullName evidence="9">Probable transcription factor KAN4</fullName>
    </submittedName>
</protein>